<feature type="transmembrane region" description="Helical" evidence="7">
    <location>
        <begin position="12"/>
        <end position="29"/>
    </location>
</feature>
<dbReference type="InterPro" id="IPR031621">
    <property type="entry name" value="HisKA_7TM"/>
</dbReference>
<organism evidence="9 10">
    <name type="scientific">Roseivivax halotolerans</name>
    <dbReference type="NCBI Taxonomy" id="93684"/>
    <lineage>
        <taxon>Bacteria</taxon>
        <taxon>Pseudomonadati</taxon>
        <taxon>Pseudomonadota</taxon>
        <taxon>Alphaproteobacteria</taxon>
        <taxon>Rhodobacterales</taxon>
        <taxon>Roseobacteraceae</taxon>
        <taxon>Roseivivax</taxon>
    </lineage>
</organism>
<name>A0A1I6A8U2_9RHOB</name>
<evidence type="ECO:0000256" key="4">
    <source>
        <dbReference type="ARBA" id="ARBA00022679"/>
    </source>
</evidence>
<evidence type="ECO:0000256" key="3">
    <source>
        <dbReference type="ARBA" id="ARBA00022553"/>
    </source>
</evidence>
<feature type="transmembrane region" description="Helical" evidence="7">
    <location>
        <begin position="150"/>
        <end position="173"/>
    </location>
</feature>
<dbReference type="EMBL" id="FOXV01000016">
    <property type="protein sequence ID" value="SFQ64997.1"/>
    <property type="molecule type" value="Genomic_DNA"/>
</dbReference>
<keyword evidence="7" id="KW-0472">Membrane</keyword>
<dbReference type="PANTHER" id="PTHR43711:SF1">
    <property type="entry name" value="HISTIDINE KINASE 1"/>
    <property type="match status" value="1"/>
</dbReference>
<dbReference type="EC" id="2.7.13.3" evidence="2"/>
<evidence type="ECO:0000259" key="8">
    <source>
        <dbReference type="PROSITE" id="PS50109"/>
    </source>
</evidence>
<dbReference type="CDD" id="cd00082">
    <property type="entry name" value="HisKA"/>
    <property type="match status" value="1"/>
</dbReference>
<reference evidence="10" key="1">
    <citation type="submission" date="2016-10" db="EMBL/GenBank/DDBJ databases">
        <authorList>
            <person name="Varghese N."/>
            <person name="Submissions S."/>
        </authorList>
    </citation>
    <scope>NUCLEOTIDE SEQUENCE [LARGE SCALE GENOMIC DNA]</scope>
    <source>
        <strain evidence="10">JCM 10271</strain>
    </source>
</reference>
<proteinExistence type="predicted"/>
<keyword evidence="7" id="KW-0812">Transmembrane</keyword>
<feature type="transmembrane region" description="Helical" evidence="7">
    <location>
        <begin position="106"/>
        <end position="130"/>
    </location>
</feature>
<dbReference type="PANTHER" id="PTHR43711">
    <property type="entry name" value="TWO-COMPONENT HISTIDINE KINASE"/>
    <property type="match status" value="1"/>
</dbReference>
<dbReference type="InterPro" id="IPR036890">
    <property type="entry name" value="HATPase_C_sf"/>
</dbReference>
<dbReference type="Proteomes" id="UP000243106">
    <property type="component" value="Unassembled WGS sequence"/>
</dbReference>
<evidence type="ECO:0000256" key="1">
    <source>
        <dbReference type="ARBA" id="ARBA00000085"/>
    </source>
</evidence>
<dbReference type="SUPFAM" id="SSF55874">
    <property type="entry name" value="ATPase domain of HSP90 chaperone/DNA topoisomerase II/histidine kinase"/>
    <property type="match status" value="1"/>
</dbReference>
<evidence type="ECO:0000256" key="6">
    <source>
        <dbReference type="ARBA" id="ARBA00023012"/>
    </source>
</evidence>
<keyword evidence="3" id="KW-0597">Phosphoprotein</keyword>
<feature type="transmembrane region" description="Helical" evidence="7">
    <location>
        <begin position="73"/>
        <end position="94"/>
    </location>
</feature>
<keyword evidence="6" id="KW-0902">Two-component regulatory system</keyword>
<gene>
    <name evidence="9" type="ORF">SAMN05421853_11611</name>
</gene>
<dbReference type="Pfam" id="PF00512">
    <property type="entry name" value="HisKA"/>
    <property type="match status" value="1"/>
</dbReference>
<dbReference type="InterPro" id="IPR050736">
    <property type="entry name" value="Sensor_HK_Regulatory"/>
</dbReference>
<dbReference type="RefSeq" id="WP_093015064.1">
    <property type="nucleotide sequence ID" value="NZ_FOXV01000016.1"/>
</dbReference>
<dbReference type="SUPFAM" id="SSF47384">
    <property type="entry name" value="Homodimeric domain of signal transducing histidine kinase"/>
    <property type="match status" value="1"/>
</dbReference>
<dbReference type="AlphaFoldDB" id="A0A1I6A8U2"/>
<dbReference type="PROSITE" id="PS50109">
    <property type="entry name" value="HIS_KIN"/>
    <property type="match status" value="1"/>
</dbReference>
<feature type="domain" description="Histidine kinase" evidence="8">
    <location>
        <begin position="365"/>
        <end position="585"/>
    </location>
</feature>
<dbReference type="Gene3D" id="3.30.565.10">
    <property type="entry name" value="Histidine kinase-like ATPase, C-terminal domain"/>
    <property type="match status" value="1"/>
</dbReference>
<keyword evidence="10" id="KW-1185">Reference proteome</keyword>
<dbReference type="Gene3D" id="1.10.287.130">
    <property type="match status" value="1"/>
</dbReference>
<dbReference type="Pfam" id="PF02518">
    <property type="entry name" value="HATPase_c"/>
    <property type="match status" value="1"/>
</dbReference>
<keyword evidence="7" id="KW-1133">Transmembrane helix</keyword>
<evidence type="ECO:0000313" key="9">
    <source>
        <dbReference type="EMBL" id="SFQ64997.1"/>
    </source>
</evidence>
<feature type="transmembrane region" description="Helical" evidence="7">
    <location>
        <begin position="215"/>
        <end position="232"/>
    </location>
</feature>
<dbReference type="SMART" id="SM00388">
    <property type="entry name" value="HisKA"/>
    <property type="match status" value="1"/>
</dbReference>
<evidence type="ECO:0000256" key="5">
    <source>
        <dbReference type="ARBA" id="ARBA00022777"/>
    </source>
</evidence>
<dbReference type="InterPro" id="IPR036097">
    <property type="entry name" value="HisK_dim/P_sf"/>
</dbReference>
<dbReference type="InterPro" id="IPR003594">
    <property type="entry name" value="HATPase_dom"/>
</dbReference>
<dbReference type="SMART" id="SM00387">
    <property type="entry name" value="HATPase_c"/>
    <property type="match status" value="1"/>
</dbReference>
<accession>A0A1I6A8U2</accession>
<dbReference type="InterPro" id="IPR003661">
    <property type="entry name" value="HisK_dim/P_dom"/>
</dbReference>
<protein>
    <recommendedName>
        <fullName evidence="2">histidine kinase</fullName>
        <ecNumber evidence="2">2.7.13.3</ecNumber>
    </recommendedName>
</protein>
<evidence type="ECO:0000256" key="2">
    <source>
        <dbReference type="ARBA" id="ARBA00012438"/>
    </source>
</evidence>
<feature type="transmembrane region" description="Helical" evidence="7">
    <location>
        <begin position="41"/>
        <end position="61"/>
    </location>
</feature>
<dbReference type="InterPro" id="IPR004358">
    <property type="entry name" value="Sig_transdc_His_kin-like_C"/>
</dbReference>
<dbReference type="STRING" id="93684.SAMN05421853_11611"/>
<dbReference type="InterPro" id="IPR005467">
    <property type="entry name" value="His_kinase_dom"/>
</dbReference>
<feature type="transmembrane region" description="Helical" evidence="7">
    <location>
        <begin position="180"/>
        <end position="203"/>
    </location>
</feature>
<dbReference type="Pfam" id="PF16927">
    <property type="entry name" value="HisKA_7TM"/>
    <property type="match status" value="1"/>
</dbReference>
<dbReference type="PRINTS" id="PR00344">
    <property type="entry name" value="BCTRLSENSOR"/>
</dbReference>
<evidence type="ECO:0000256" key="7">
    <source>
        <dbReference type="SAM" id="Phobius"/>
    </source>
</evidence>
<keyword evidence="4" id="KW-0808">Transferase</keyword>
<dbReference type="GO" id="GO:0000155">
    <property type="term" value="F:phosphorelay sensor kinase activity"/>
    <property type="evidence" value="ECO:0007669"/>
    <property type="project" value="InterPro"/>
</dbReference>
<evidence type="ECO:0000313" key="10">
    <source>
        <dbReference type="Proteomes" id="UP000243106"/>
    </source>
</evidence>
<comment type="catalytic activity">
    <reaction evidence="1">
        <text>ATP + protein L-histidine = ADP + protein N-phospho-L-histidine.</text>
        <dbReference type="EC" id="2.7.13.3"/>
    </reaction>
</comment>
<keyword evidence="5 9" id="KW-0418">Kinase</keyword>
<sequence length="596" mass="64666">MNCVQGVLADPIFIGSAAASAIAALVMILTTRFQEFPGKRFLAITYLGVICTLLCVGLEGASTSAECQMQWAMLAWFGNVLVPIAWCFFVFAYVEATDWTRSRKTDLVLVVAPSLGLLLAMTNPWHGLIYTDASGMQAETGRVRFVHGPAFYLVIGSVYLFVMATLFCIVRALRRARRTVLPLLAMLSVITLTPLIANVGYIVFDLTVFGMDPTAFMFMIGILSFTGMIVTDRKMDMASIGRSLLFDTMSEPVVLFDSNRQIVLCNTAAKKNGLCTTNGSPLHDLTTGFGDLGQADADGHIEIGTRIYEPRVQSVENPLNPGGAKLGWSVTYVDVTERVATNRALQDALVEADKANRAKDDFISVVSHELRTPLTSLKGGLALALSGRLGDLNPQINSALSIAHRNGIRLSRLVDNILLAQKIELGAVSLNSEELDMARLLEESIEENRMFAEERGIRVVKSAEEIPGLVRGDAFAIRQIIDNVLANAIKFSERDGVVSGVLTLVRDEGLRLSITDSGRGIPQGMQDIVFGRFQQVADDGQGATQGSGLGMHIARKLARQMNGELSYESVPGQGATFHLDFPIIAADLTDERRLAG</sequence>